<accession>S0FTU9</accession>
<organism evidence="1 2">
    <name type="scientific">Ruminiclostridium cellobioparum subsp. termitidis CT1112</name>
    <dbReference type="NCBI Taxonomy" id="1195236"/>
    <lineage>
        <taxon>Bacteria</taxon>
        <taxon>Bacillati</taxon>
        <taxon>Bacillota</taxon>
        <taxon>Clostridia</taxon>
        <taxon>Eubacteriales</taxon>
        <taxon>Oscillospiraceae</taxon>
        <taxon>Ruminiclostridium</taxon>
    </lineage>
</organism>
<dbReference type="EMBL" id="AORV01000015">
    <property type="protein sequence ID" value="EMS73756.1"/>
    <property type="molecule type" value="Genomic_DNA"/>
</dbReference>
<protein>
    <submittedName>
        <fullName evidence="1">Uncharacterized protein</fullName>
    </submittedName>
</protein>
<evidence type="ECO:0000313" key="2">
    <source>
        <dbReference type="Proteomes" id="UP000014155"/>
    </source>
</evidence>
<reference evidence="1 2" key="1">
    <citation type="journal article" date="2013" name="Genome Announc.">
        <title>Draft Genome Sequence of the Cellulolytic, Mesophilic, Anaerobic Bacterium Clostridium termitidis Strain CT1112 (DSM 5398).</title>
        <authorList>
            <person name="Lal S."/>
            <person name="Ramachandran U."/>
            <person name="Zhang X."/>
            <person name="Munir R."/>
            <person name="Sparling R."/>
            <person name="Levin D.B."/>
        </authorList>
    </citation>
    <scope>NUCLEOTIDE SEQUENCE [LARGE SCALE GENOMIC DNA]</scope>
    <source>
        <strain evidence="1 2">CT1112</strain>
    </source>
</reference>
<name>S0FTU9_RUMCE</name>
<evidence type="ECO:0000313" key="1">
    <source>
        <dbReference type="EMBL" id="EMS73756.1"/>
    </source>
</evidence>
<gene>
    <name evidence="1" type="ORF">CTER_0293</name>
</gene>
<dbReference type="PATRIC" id="fig|1195236.3.peg.601"/>
<dbReference type="eggNOG" id="ENOG5033NP5">
    <property type="taxonomic scope" value="Bacteria"/>
</dbReference>
<dbReference type="Gene3D" id="1.20.58.130">
    <property type="match status" value="1"/>
</dbReference>
<dbReference type="AlphaFoldDB" id="S0FTU9"/>
<proteinExistence type="predicted"/>
<comment type="caution">
    <text evidence="1">The sequence shown here is derived from an EMBL/GenBank/DDBJ whole genome shotgun (WGS) entry which is preliminary data.</text>
</comment>
<dbReference type="SUPFAM" id="SSF103657">
    <property type="entry name" value="BAR/IMD domain-like"/>
    <property type="match status" value="1"/>
</dbReference>
<sequence length="95" mass="11292">MEDKMFELVTKMYDEFSEFRKDMNEFRKETKKEIRGLKNDVIRFENKLDAVFDGYKQTFEKLTVVEKKVDDLSAKVEKQDVEITVIKGGKKTKSK</sequence>
<dbReference type="STRING" id="1195236.CTER_0293"/>
<dbReference type="RefSeq" id="WP_004623547.1">
    <property type="nucleotide sequence ID" value="NZ_AORV01000015.1"/>
</dbReference>
<dbReference type="Proteomes" id="UP000014155">
    <property type="component" value="Unassembled WGS sequence"/>
</dbReference>
<dbReference type="InterPro" id="IPR027267">
    <property type="entry name" value="AH/BAR_dom_sf"/>
</dbReference>
<keyword evidence="2" id="KW-1185">Reference proteome</keyword>